<evidence type="ECO:0000313" key="3">
    <source>
        <dbReference type="Proteomes" id="UP000318733"/>
    </source>
</evidence>
<dbReference type="InterPro" id="IPR037401">
    <property type="entry name" value="SnoaL-like"/>
</dbReference>
<dbReference type="RefSeq" id="WP_144250808.1">
    <property type="nucleotide sequence ID" value="NZ_VLPK01000008.1"/>
</dbReference>
<dbReference type="Gene3D" id="3.10.450.50">
    <property type="match status" value="1"/>
</dbReference>
<dbReference type="OrthoDB" id="3681559at2"/>
<dbReference type="SUPFAM" id="SSF54427">
    <property type="entry name" value="NTF2-like"/>
    <property type="match status" value="1"/>
</dbReference>
<proteinExistence type="predicted"/>
<keyword evidence="3" id="KW-1185">Reference proteome</keyword>
<feature type="domain" description="SnoaL-like" evidence="1">
    <location>
        <begin position="11"/>
        <end position="116"/>
    </location>
</feature>
<reference evidence="2 3" key="1">
    <citation type="submission" date="2019-07" db="EMBL/GenBank/DDBJ databases">
        <authorList>
            <person name="Huq M.A."/>
        </authorList>
    </citation>
    <scope>NUCLEOTIDE SEQUENCE [LARGE SCALE GENOMIC DNA]</scope>
    <source>
        <strain evidence="2 3">MAH-19</strain>
    </source>
</reference>
<protein>
    <submittedName>
        <fullName evidence="2">Nuclear transport factor 2 family protein</fullName>
    </submittedName>
</protein>
<gene>
    <name evidence="2" type="ORF">FO440_23740</name>
</gene>
<name>A0A556M7S3_9SPHI</name>
<sequence>MIQNVIETIRNAFQTRDFNPFVALFAADGVYETPFATENKRIAGIAAIGAHFAKMTESPINKAMKIESVSASSIPGADGMTVFVSFEIKGKRLADGQSFHFPSSVALLYIEGDKIKVYRDYPNVAGIRQAAGLSFK</sequence>
<accession>A0A556M7S3</accession>
<dbReference type="InterPro" id="IPR032710">
    <property type="entry name" value="NTF2-like_dom_sf"/>
</dbReference>
<dbReference type="EMBL" id="VLPK01000008">
    <property type="protein sequence ID" value="TSJ35934.1"/>
    <property type="molecule type" value="Genomic_DNA"/>
</dbReference>
<evidence type="ECO:0000313" key="2">
    <source>
        <dbReference type="EMBL" id="TSJ35934.1"/>
    </source>
</evidence>
<dbReference type="Proteomes" id="UP000318733">
    <property type="component" value="Unassembled WGS sequence"/>
</dbReference>
<organism evidence="2 3">
    <name type="scientific">Mucilaginibacter corticis</name>
    <dbReference type="NCBI Taxonomy" id="2597670"/>
    <lineage>
        <taxon>Bacteria</taxon>
        <taxon>Pseudomonadati</taxon>
        <taxon>Bacteroidota</taxon>
        <taxon>Sphingobacteriia</taxon>
        <taxon>Sphingobacteriales</taxon>
        <taxon>Sphingobacteriaceae</taxon>
        <taxon>Mucilaginibacter</taxon>
    </lineage>
</organism>
<evidence type="ECO:0000259" key="1">
    <source>
        <dbReference type="Pfam" id="PF12680"/>
    </source>
</evidence>
<comment type="caution">
    <text evidence="2">The sequence shown here is derived from an EMBL/GenBank/DDBJ whole genome shotgun (WGS) entry which is preliminary data.</text>
</comment>
<dbReference type="AlphaFoldDB" id="A0A556M7S3"/>
<dbReference type="Pfam" id="PF12680">
    <property type="entry name" value="SnoaL_2"/>
    <property type="match status" value="1"/>
</dbReference>